<proteinExistence type="predicted"/>
<accession>A0AAU9K6R2</accession>
<dbReference type="Proteomes" id="UP001162131">
    <property type="component" value="Unassembled WGS sequence"/>
</dbReference>
<dbReference type="EMBL" id="CAJZBQ010000048">
    <property type="protein sequence ID" value="CAG9329648.1"/>
    <property type="molecule type" value="Genomic_DNA"/>
</dbReference>
<keyword evidence="2" id="KW-1185">Reference proteome</keyword>
<dbReference type="AlphaFoldDB" id="A0AAU9K6R2"/>
<organism evidence="1 2">
    <name type="scientific">Blepharisma stoltei</name>
    <dbReference type="NCBI Taxonomy" id="1481888"/>
    <lineage>
        <taxon>Eukaryota</taxon>
        <taxon>Sar</taxon>
        <taxon>Alveolata</taxon>
        <taxon>Ciliophora</taxon>
        <taxon>Postciliodesmatophora</taxon>
        <taxon>Heterotrichea</taxon>
        <taxon>Heterotrichida</taxon>
        <taxon>Blepharismidae</taxon>
        <taxon>Blepharisma</taxon>
    </lineage>
</organism>
<name>A0AAU9K6R2_9CILI</name>
<reference evidence="1" key="1">
    <citation type="submission" date="2021-09" db="EMBL/GenBank/DDBJ databases">
        <authorList>
            <consortium name="AG Swart"/>
            <person name="Singh M."/>
            <person name="Singh A."/>
            <person name="Seah K."/>
            <person name="Emmerich C."/>
        </authorList>
    </citation>
    <scope>NUCLEOTIDE SEQUENCE</scope>
    <source>
        <strain evidence="1">ATCC30299</strain>
    </source>
</reference>
<comment type="caution">
    <text evidence="1">The sequence shown here is derived from an EMBL/GenBank/DDBJ whole genome shotgun (WGS) entry which is preliminary data.</text>
</comment>
<evidence type="ECO:0000313" key="2">
    <source>
        <dbReference type="Proteomes" id="UP001162131"/>
    </source>
</evidence>
<gene>
    <name evidence="1" type="ORF">BSTOLATCC_MIC49449</name>
</gene>
<evidence type="ECO:0000313" key="1">
    <source>
        <dbReference type="EMBL" id="CAG9329648.1"/>
    </source>
</evidence>
<protein>
    <submittedName>
        <fullName evidence="1">Uncharacterized protein</fullName>
    </submittedName>
</protein>
<sequence length="80" mass="9436">MNITTGCIFFRQQRELMELCLYFKFFLKSSIKNLLFGFLNFIKMEIVTLEKLKLWKIRLAASFSGSNKSSWSYTCTVSFP</sequence>